<dbReference type="PANTHER" id="PTHR28492:SF1">
    <property type="entry name" value="UBIQUINOL-CYTOCHROME-C REDUCTASE COMPLEX ASSEMBLY FACTOR 6"/>
    <property type="match status" value="1"/>
</dbReference>
<comment type="subcellular location">
    <subcellularLocation>
        <location evidence="1">Mitochondrion inner membrane</location>
        <topology evidence="1">Single-pass membrane protein</topology>
    </subcellularLocation>
</comment>
<evidence type="ECO:0000256" key="6">
    <source>
        <dbReference type="ARBA" id="ARBA00023136"/>
    </source>
</evidence>
<gene>
    <name evidence="9" type="ORF">Sjap_012280</name>
</gene>
<keyword evidence="2 8" id="KW-0812">Transmembrane</keyword>
<keyword evidence="3" id="KW-0999">Mitochondrion inner membrane</keyword>
<dbReference type="GO" id="GO:0034551">
    <property type="term" value="P:mitochondrial respiratory chain complex III assembly"/>
    <property type="evidence" value="ECO:0007669"/>
    <property type="project" value="InterPro"/>
</dbReference>
<evidence type="ECO:0000256" key="7">
    <source>
        <dbReference type="ARBA" id="ARBA00044944"/>
    </source>
</evidence>
<keyword evidence="5" id="KW-0496">Mitochondrion</keyword>
<evidence type="ECO:0000313" key="10">
    <source>
        <dbReference type="Proteomes" id="UP001417504"/>
    </source>
</evidence>
<evidence type="ECO:0000256" key="1">
    <source>
        <dbReference type="ARBA" id="ARBA00004434"/>
    </source>
</evidence>
<organism evidence="9 10">
    <name type="scientific">Stephania japonica</name>
    <dbReference type="NCBI Taxonomy" id="461633"/>
    <lineage>
        <taxon>Eukaryota</taxon>
        <taxon>Viridiplantae</taxon>
        <taxon>Streptophyta</taxon>
        <taxon>Embryophyta</taxon>
        <taxon>Tracheophyta</taxon>
        <taxon>Spermatophyta</taxon>
        <taxon>Magnoliopsida</taxon>
        <taxon>Ranunculales</taxon>
        <taxon>Menispermaceae</taxon>
        <taxon>Menispermoideae</taxon>
        <taxon>Cissampelideae</taxon>
        <taxon>Stephania</taxon>
    </lineage>
</organism>
<name>A0AAP0NXG1_9MAGN</name>
<dbReference type="PANTHER" id="PTHR28492">
    <property type="entry name" value="HYPOTHETICAL PROTEIN LOC691921"/>
    <property type="match status" value="1"/>
</dbReference>
<dbReference type="EMBL" id="JBBNAE010000005">
    <property type="protein sequence ID" value="KAK9122678.1"/>
    <property type="molecule type" value="Genomic_DNA"/>
</dbReference>
<protein>
    <submittedName>
        <fullName evidence="9">Uncharacterized protein</fullName>
    </submittedName>
</protein>
<dbReference type="InterPro" id="IPR027858">
    <property type="entry name" value="BRAWNIN"/>
</dbReference>
<keyword evidence="10" id="KW-1185">Reference proteome</keyword>
<dbReference type="Pfam" id="PF14990">
    <property type="entry name" value="DUF4516"/>
    <property type="match status" value="1"/>
</dbReference>
<comment type="caution">
    <text evidence="9">The sequence shown here is derived from an EMBL/GenBank/DDBJ whole genome shotgun (WGS) entry which is preliminary data.</text>
</comment>
<evidence type="ECO:0000256" key="2">
    <source>
        <dbReference type="ARBA" id="ARBA00022692"/>
    </source>
</evidence>
<feature type="transmembrane region" description="Helical" evidence="8">
    <location>
        <begin position="18"/>
        <end position="40"/>
    </location>
</feature>
<comment type="similarity">
    <text evidence="7">Belongs to the UQCC6 family.</text>
</comment>
<evidence type="ECO:0000313" key="9">
    <source>
        <dbReference type="EMBL" id="KAK9122678.1"/>
    </source>
</evidence>
<reference evidence="9 10" key="1">
    <citation type="submission" date="2024-01" db="EMBL/GenBank/DDBJ databases">
        <title>Genome assemblies of Stephania.</title>
        <authorList>
            <person name="Yang L."/>
        </authorList>
    </citation>
    <scope>NUCLEOTIDE SEQUENCE [LARGE SCALE GENOMIC DNA]</scope>
    <source>
        <strain evidence="9">QJT</strain>
        <tissue evidence="9">Leaf</tissue>
    </source>
</reference>
<dbReference type="GO" id="GO:0005743">
    <property type="term" value="C:mitochondrial inner membrane"/>
    <property type="evidence" value="ECO:0007669"/>
    <property type="project" value="UniProtKB-SubCell"/>
</dbReference>
<keyword evidence="6 8" id="KW-0472">Membrane</keyword>
<keyword evidence="4 8" id="KW-1133">Transmembrane helix</keyword>
<evidence type="ECO:0000256" key="3">
    <source>
        <dbReference type="ARBA" id="ARBA00022792"/>
    </source>
</evidence>
<dbReference type="AlphaFoldDB" id="A0AAP0NXG1"/>
<evidence type="ECO:0000256" key="8">
    <source>
        <dbReference type="SAM" id="Phobius"/>
    </source>
</evidence>
<proteinExistence type="inferred from homology"/>
<evidence type="ECO:0000256" key="4">
    <source>
        <dbReference type="ARBA" id="ARBA00022989"/>
    </source>
</evidence>
<evidence type="ECO:0000256" key="5">
    <source>
        <dbReference type="ARBA" id="ARBA00023128"/>
    </source>
</evidence>
<dbReference type="Proteomes" id="UP001417504">
    <property type="component" value="Unassembled WGS sequence"/>
</dbReference>
<sequence length="201" mass="21030">MTTQRFGGGKQVTGTPSLAWSCVVVVASLLAGASVVHNVFKPNMRLPPVETGSGSKPDHPEKAEPLLLIIISGFSKCLKRLFGVSASAPALVLFNIFTLASDPGWFTHDCYGLEGAVGGTVSDAGRPCEVPEVTMELSSSGTTLSGNLVVSTMMFAALQVIWQSAASGHIPGFNTEGMDALSHRRFTRHAGAAAENILAQM</sequence>
<accession>A0AAP0NXG1</accession>